<proteinExistence type="predicted"/>
<dbReference type="Gene3D" id="3.30.420.280">
    <property type="match status" value="1"/>
</dbReference>
<organism evidence="1 2">
    <name type="scientific">Caproiciproducens faecalis</name>
    <dbReference type="NCBI Taxonomy" id="2820301"/>
    <lineage>
        <taxon>Bacteria</taxon>
        <taxon>Bacillati</taxon>
        <taxon>Bacillota</taxon>
        <taxon>Clostridia</taxon>
        <taxon>Eubacteriales</taxon>
        <taxon>Acutalibacteraceae</taxon>
        <taxon>Caproiciproducens</taxon>
    </lineage>
</organism>
<accession>A0ABS7DS17</accession>
<protein>
    <submittedName>
        <fullName evidence="1">PBSX family phage terminase large subunit</fullName>
    </submittedName>
</protein>
<evidence type="ECO:0000313" key="1">
    <source>
        <dbReference type="EMBL" id="MBW7573906.1"/>
    </source>
</evidence>
<dbReference type="EMBL" id="JAGFNZ010000006">
    <property type="protein sequence ID" value="MBW7573906.1"/>
    <property type="molecule type" value="Genomic_DNA"/>
</dbReference>
<dbReference type="RefSeq" id="WP_219966308.1">
    <property type="nucleotide sequence ID" value="NZ_JAGFNZ010000006.1"/>
</dbReference>
<sequence>MSFSEKQKQIFQFPYSGKPALICDGAVRSGKTSIMSLSFILWAMGNFSGQNFGICGKTVISAERNVVKPLMGIKYLREQFSMRFANHILTVTRGKKTNTFYIFGGKDEASYMLIQGITLAGVLLDEVALMPESFVNQALARCSVEGSKYWFNCNPEGPQHWFYQEWILDPKKNHDALHLHFLLDDNPSLSEEKKREYYNAYTGVFYDRYILGLWVVAEGRVYPMFTDNPDRFILHGTTAGMDGQFFVSCDYGTVNPYSLGLWCVRGKEAIRINEYYFDSRKEGHQKTDEEYYSDLEELTRGYYIRKVIVDPSAASFIECIRRHGKFQVWAAENEVLKGIRTVATMLNAGMIKIHESCKDAIREFGLYRWDEKKNEDAVLKENDHSMDEIRYFCATILAREFRWAEWR</sequence>
<dbReference type="InterPro" id="IPR006437">
    <property type="entry name" value="Phage_terminase_lsu"/>
</dbReference>
<comment type="caution">
    <text evidence="1">The sequence shown here is derived from an EMBL/GenBank/DDBJ whole genome shotgun (WGS) entry which is preliminary data.</text>
</comment>
<dbReference type="InterPro" id="IPR027417">
    <property type="entry name" value="P-loop_NTPase"/>
</dbReference>
<dbReference type="Gene3D" id="3.40.50.300">
    <property type="entry name" value="P-loop containing nucleotide triphosphate hydrolases"/>
    <property type="match status" value="1"/>
</dbReference>
<evidence type="ECO:0000313" key="2">
    <source>
        <dbReference type="Proteomes" id="UP000719942"/>
    </source>
</evidence>
<dbReference type="Pfam" id="PF03237">
    <property type="entry name" value="Terminase_6N"/>
    <property type="match status" value="1"/>
</dbReference>
<reference evidence="1 2" key="1">
    <citation type="submission" date="2021-03" db="EMBL/GenBank/DDBJ databases">
        <title>Caproiciproducens sp. nov. isolated from feces of cow.</title>
        <authorList>
            <person name="Choi J.-Y."/>
        </authorList>
    </citation>
    <scope>NUCLEOTIDE SEQUENCE [LARGE SCALE GENOMIC DNA]</scope>
    <source>
        <strain evidence="1 2">AGMB10547</strain>
    </source>
</reference>
<dbReference type="Proteomes" id="UP000719942">
    <property type="component" value="Unassembled WGS sequence"/>
</dbReference>
<dbReference type="NCBIfam" id="TIGR01547">
    <property type="entry name" value="phage_term_2"/>
    <property type="match status" value="1"/>
</dbReference>
<gene>
    <name evidence="1" type="ORF">J5W02_13915</name>
</gene>
<name>A0ABS7DS17_9FIRM</name>
<keyword evidence="2" id="KW-1185">Reference proteome</keyword>